<name>A0A0J0XNN3_9TREE</name>
<dbReference type="Gene3D" id="3.30.1330.40">
    <property type="entry name" value="RutC-like"/>
    <property type="match status" value="1"/>
</dbReference>
<dbReference type="InterPro" id="IPR036812">
    <property type="entry name" value="NAD(P)_OxRdtase_dom_sf"/>
</dbReference>
<dbReference type="SUPFAM" id="SSF51430">
    <property type="entry name" value="NAD(P)-linked oxidoreductase"/>
    <property type="match status" value="1"/>
</dbReference>
<dbReference type="SUPFAM" id="SSF55298">
    <property type="entry name" value="YjgF-like"/>
    <property type="match status" value="1"/>
</dbReference>
<dbReference type="InterPro" id="IPR006175">
    <property type="entry name" value="YjgF/YER057c/UK114"/>
</dbReference>
<reference evidence="2 3" key="1">
    <citation type="submission" date="2015-03" db="EMBL/GenBank/DDBJ databases">
        <title>Genomics and transcriptomics of the oil-accumulating basidiomycete yeast T. oleaginosus allow insights into substrate utilization and the diverse evolutionary trajectories of mating systems in fungi.</title>
        <authorList>
            <consortium name="DOE Joint Genome Institute"/>
            <person name="Kourist R."/>
            <person name="Kracht O."/>
            <person name="Bracharz F."/>
            <person name="Lipzen A."/>
            <person name="Nolan M."/>
            <person name="Ohm R."/>
            <person name="Grigoriev I."/>
            <person name="Sun S."/>
            <person name="Heitman J."/>
            <person name="Bruck T."/>
            <person name="Nowrousian M."/>
        </authorList>
    </citation>
    <scope>NUCLEOTIDE SEQUENCE [LARGE SCALE GENOMIC DNA]</scope>
    <source>
        <strain evidence="2 3">IBC0246</strain>
    </source>
</reference>
<proteinExistence type="predicted"/>
<keyword evidence="3" id="KW-1185">Reference proteome</keyword>
<dbReference type="STRING" id="879819.A0A0J0XNN3"/>
<dbReference type="GeneID" id="28985944"/>
<accession>A0A0J0XNN3</accession>
<protein>
    <recommendedName>
        <fullName evidence="1">NADP-dependent oxidoreductase domain-containing protein</fullName>
    </recommendedName>
</protein>
<dbReference type="Pfam" id="PF01042">
    <property type="entry name" value="Ribonuc_L-PSP"/>
    <property type="match status" value="1"/>
</dbReference>
<dbReference type="Pfam" id="PF00248">
    <property type="entry name" value="Aldo_ket_red"/>
    <property type="match status" value="1"/>
</dbReference>
<dbReference type="OrthoDB" id="686384at2759"/>
<dbReference type="Proteomes" id="UP000053611">
    <property type="component" value="Unassembled WGS sequence"/>
</dbReference>
<evidence type="ECO:0000313" key="3">
    <source>
        <dbReference type="Proteomes" id="UP000053611"/>
    </source>
</evidence>
<dbReference type="RefSeq" id="XP_018279174.1">
    <property type="nucleotide sequence ID" value="XM_018425341.1"/>
</dbReference>
<dbReference type="EMBL" id="KQ087202">
    <property type="protein sequence ID" value="KLT42683.1"/>
    <property type="molecule type" value="Genomic_DNA"/>
</dbReference>
<dbReference type="InterPro" id="IPR023210">
    <property type="entry name" value="NADP_OxRdtase_dom"/>
</dbReference>
<dbReference type="PANTHER" id="PTHR43147:SF2">
    <property type="entry name" value="NADP-DEPENDENT OXIDOREDUCTASE DOMAIN-CONTAINING PROTEIN"/>
    <property type="match status" value="1"/>
</dbReference>
<dbReference type="AlphaFoldDB" id="A0A0J0XNN3"/>
<dbReference type="Gene3D" id="3.20.20.100">
    <property type="entry name" value="NADP-dependent oxidoreductase domain"/>
    <property type="match status" value="1"/>
</dbReference>
<sequence length="464" mass="49046">MTQNNEYATIGADTPTPLRLPRVLVHAESGAAIERLSVGGEPGVKLGHWRPSPSVVGADACAAAIADLGPLDLLTYTAWRYDSPTYIDNLYHLCRLLQSGEGGTHVGVADFDLPHLKLLVGSGYPIVANTVSASLLDTRYAEMADYCRTNEITIIGYGATLGGLISEEWVGAAEPSGLHGDQQKWKRVIDATGGWAAFQRVLAAVSSVAKKHGVSCAAVAARHVLDAGVAAVILPSPVAGVLTLSLDADDRCLLACATEKLARLPGGCGDELRFAPFLTASGGLPAQAQTAWEAPAKRAQMDATLARGGRIEYLSGSPWEPVVGYCRSVRYADRIVVSGTTTKPHPSGRGVVGADAEDQATFVFDIIRGAVAAVGGSMADVVRTRILYTDVERDWLAVGRVQEREIMARHGVLPTNTMVGGLTYVVGAEALLEIEAECVVGAGAGEVMRLDPRDLDLPDELWRQ</sequence>
<evidence type="ECO:0000313" key="2">
    <source>
        <dbReference type="EMBL" id="KLT42683.1"/>
    </source>
</evidence>
<organism evidence="2 3">
    <name type="scientific">Cutaneotrichosporon oleaginosum</name>
    <dbReference type="NCBI Taxonomy" id="879819"/>
    <lineage>
        <taxon>Eukaryota</taxon>
        <taxon>Fungi</taxon>
        <taxon>Dikarya</taxon>
        <taxon>Basidiomycota</taxon>
        <taxon>Agaricomycotina</taxon>
        <taxon>Tremellomycetes</taxon>
        <taxon>Trichosporonales</taxon>
        <taxon>Trichosporonaceae</taxon>
        <taxon>Cutaneotrichosporon</taxon>
    </lineage>
</organism>
<dbReference type="InterPro" id="IPR035959">
    <property type="entry name" value="RutC-like_sf"/>
</dbReference>
<evidence type="ECO:0000259" key="1">
    <source>
        <dbReference type="Pfam" id="PF00248"/>
    </source>
</evidence>
<dbReference type="PANTHER" id="PTHR43147">
    <property type="entry name" value="PROTEIN TAS"/>
    <property type="match status" value="1"/>
</dbReference>
<gene>
    <name evidence="2" type="ORF">CC85DRAFT_302014</name>
</gene>
<feature type="domain" description="NADP-dependent oxidoreductase" evidence="1">
    <location>
        <begin position="71"/>
        <end position="234"/>
    </location>
</feature>